<evidence type="ECO:0000256" key="1">
    <source>
        <dbReference type="ARBA" id="ARBA00004429"/>
    </source>
</evidence>
<comment type="subcellular location">
    <subcellularLocation>
        <location evidence="1">Cell inner membrane</location>
        <topology evidence="1">Multi-pass membrane protein</topology>
    </subcellularLocation>
</comment>
<accession>A0A9J6RPY6</accession>
<evidence type="ECO:0000256" key="6">
    <source>
        <dbReference type="ARBA" id="ARBA00022989"/>
    </source>
</evidence>
<evidence type="ECO:0000256" key="5">
    <source>
        <dbReference type="ARBA" id="ARBA00022692"/>
    </source>
</evidence>
<dbReference type="InterPro" id="IPR050222">
    <property type="entry name" value="MATE_MdtK"/>
</dbReference>
<dbReference type="Pfam" id="PF01554">
    <property type="entry name" value="MatE"/>
    <property type="match status" value="2"/>
</dbReference>
<comment type="caution">
    <text evidence="11">The sequence shown here is derived from an EMBL/GenBank/DDBJ whole genome shotgun (WGS) entry which is preliminary data.</text>
</comment>
<evidence type="ECO:0000256" key="4">
    <source>
        <dbReference type="ARBA" id="ARBA00022475"/>
    </source>
</evidence>
<organism evidence="11 12">
    <name type="scientific">Dasania phycosphaerae</name>
    <dbReference type="NCBI Taxonomy" id="2950436"/>
    <lineage>
        <taxon>Bacteria</taxon>
        <taxon>Pseudomonadati</taxon>
        <taxon>Pseudomonadota</taxon>
        <taxon>Gammaproteobacteria</taxon>
        <taxon>Cellvibrionales</taxon>
        <taxon>Spongiibacteraceae</taxon>
        <taxon>Dasania</taxon>
    </lineage>
</organism>
<feature type="transmembrane region" description="Helical" evidence="10">
    <location>
        <begin position="136"/>
        <end position="154"/>
    </location>
</feature>
<keyword evidence="2" id="KW-0813">Transport</keyword>
<proteinExistence type="predicted"/>
<keyword evidence="8 10" id="KW-0472">Membrane</keyword>
<evidence type="ECO:0000256" key="2">
    <source>
        <dbReference type="ARBA" id="ARBA00022448"/>
    </source>
</evidence>
<dbReference type="GO" id="GO:0006811">
    <property type="term" value="P:monoatomic ion transport"/>
    <property type="evidence" value="ECO:0007669"/>
    <property type="project" value="UniProtKB-KW"/>
</dbReference>
<dbReference type="RefSeq" id="WP_258332239.1">
    <property type="nucleotide sequence ID" value="NZ_JAPTGG010000010.1"/>
</dbReference>
<dbReference type="PIRSF" id="PIRSF006603">
    <property type="entry name" value="DinF"/>
    <property type="match status" value="1"/>
</dbReference>
<name>A0A9J6RPY6_9GAMM</name>
<feature type="transmembrane region" description="Helical" evidence="10">
    <location>
        <begin position="357"/>
        <end position="374"/>
    </location>
</feature>
<dbReference type="InterPro" id="IPR002528">
    <property type="entry name" value="MATE_fam"/>
</dbReference>
<gene>
    <name evidence="11" type="ORF">O0V09_12805</name>
</gene>
<keyword evidence="7" id="KW-0406">Ion transport</keyword>
<dbReference type="PANTHER" id="PTHR43298">
    <property type="entry name" value="MULTIDRUG RESISTANCE PROTEIN NORM-RELATED"/>
    <property type="match status" value="1"/>
</dbReference>
<evidence type="ECO:0000256" key="8">
    <source>
        <dbReference type="ARBA" id="ARBA00023136"/>
    </source>
</evidence>
<evidence type="ECO:0000256" key="3">
    <source>
        <dbReference type="ARBA" id="ARBA00022449"/>
    </source>
</evidence>
<feature type="transmembrane region" description="Helical" evidence="10">
    <location>
        <begin position="428"/>
        <end position="449"/>
    </location>
</feature>
<reference evidence="11 12" key="1">
    <citation type="submission" date="2022-12" db="EMBL/GenBank/DDBJ databases">
        <title>Dasania phycosphaerae sp. nov., isolated from particulate material of the south coast of Korea.</title>
        <authorList>
            <person name="Jiang Y."/>
        </authorList>
    </citation>
    <scope>NUCLEOTIDE SEQUENCE [LARGE SCALE GENOMIC DNA]</scope>
    <source>
        <strain evidence="11 12">GY-19</strain>
    </source>
</reference>
<feature type="transmembrane region" description="Helical" evidence="10">
    <location>
        <begin position="325"/>
        <end position="345"/>
    </location>
</feature>
<dbReference type="EMBL" id="JAPTGG010000010">
    <property type="protein sequence ID" value="MCZ0866085.1"/>
    <property type="molecule type" value="Genomic_DNA"/>
</dbReference>
<dbReference type="InterPro" id="IPR048279">
    <property type="entry name" value="MdtK-like"/>
</dbReference>
<dbReference type="PANTHER" id="PTHR43298:SF2">
    <property type="entry name" value="FMN_FAD EXPORTER YEEO-RELATED"/>
    <property type="match status" value="1"/>
</dbReference>
<dbReference type="GO" id="GO:0042910">
    <property type="term" value="F:xenobiotic transmembrane transporter activity"/>
    <property type="evidence" value="ECO:0007669"/>
    <property type="project" value="InterPro"/>
</dbReference>
<dbReference type="AlphaFoldDB" id="A0A9J6RPY6"/>
<sequence length="462" mass="49314">MNTAVNTSFHSYRHEASKLLKLSAPILVGQLAITGMGATDTIMAGNYSATDLAAIAIGQSFWLPLLLFLVGFFTATTTLIAHAFGANKAHTIKTLFSQSLLWVALLSPLGIVFLHNVAPLVALLKLEPELAQICEAYLAALSYGLPGGAAFLVMRSLSEGMGKTRPIMLIQLITFASNIPLNYMLIYGRWGAPELGGVGCGFATAIALWLQCVLGLVLINKHPLLRSLQVFSEKFSLQAKIFKRISGLGIPIAFTFLAEVLLFSIIALIIAPLGTTIIAGHQIALSVSALTFMIPLSVGMATTISAGQHLGAKRPQLAKLACHTGLGLILLSSSIMMLMIIWLKADVAGLYSNNDTVIAIASSLLVFSALYQIPDAVQVCMASALRAYQDTRTPLAIVLFAYWGISVPLGWALTFGKLGMAPLGAKGMWMGLVCGLTVAAILLASRFFIISRRASTKLQHQR</sequence>
<evidence type="ECO:0000313" key="12">
    <source>
        <dbReference type="Proteomes" id="UP001069090"/>
    </source>
</evidence>
<dbReference type="GO" id="GO:0005886">
    <property type="term" value="C:plasma membrane"/>
    <property type="evidence" value="ECO:0007669"/>
    <property type="project" value="UniProtKB-SubCell"/>
</dbReference>
<protein>
    <recommendedName>
        <fullName evidence="9">Multidrug-efflux transporter</fullName>
    </recommendedName>
</protein>
<evidence type="ECO:0000256" key="9">
    <source>
        <dbReference type="ARBA" id="ARBA00031636"/>
    </source>
</evidence>
<feature type="transmembrane region" description="Helical" evidence="10">
    <location>
        <begin position="248"/>
        <end position="271"/>
    </location>
</feature>
<feature type="transmembrane region" description="Helical" evidence="10">
    <location>
        <begin position="166"/>
        <end position="190"/>
    </location>
</feature>
<keyword evidence="12" id="KW-1185">Reference proteome</keyword>
<keyword evidence="4" id="KW-1003">Cell membrane</keyword>
<feature type="transmembrane region" description="Helical" evidence="10">
    <location>
        <begin position="61"/>
        <end position="87"/>
    </location>
</feature>
<feature type="transmembrane region" description="Helical" evidence="10">
    <location>
        <begin position="196"/>
        <end position="219"/>
    </location>
</feature>
<dbReference type="NCBIfam" id="TIGR00797">
    <property type="entry name" value="matE"/>
    <property type="match status" value="1"/>
</dbReference>
<feature type="transmembrane region" description="Helical" evidence="10">
    <location>
        <begin position="283"/>
        <end position="304"/>
    </location>
</feature>
<evidence type="ECO:0000256" key="10">
    <source>
        <dbReference type="SAM" id="Phobius"/>
    </source>
</evidence>
<dbReference type="Proteomes" id="UP001069090">
    <property type="component" value="Unassembled WGS sequence"/>
</dbReference>
<feature type="transmembrane region" description="Helical" evidence="10">
    <location>
        <begin position="99"/>
        <end position="124"/>
    </location>
</feature>
<keyword evidence="5 10" id="KW-0812">Transmembrane</keyword>
<keyword evidence="3" id="KW-0050">Antiport</keyword>
<dbReference type="GO" id="GO:0015297">
    <property type="term" value="F:antiporter activity"/>
    <property type="evidence" value="ECO:0007669"/>
    <property type="project" value="UniProtKB-KW"/>
</dbReference>
<feature type="transmembrane region" description="Helical" evidence="10">
    <location>
        <begin position="395"/>
        <end position="416"/>
    </location>
</feature>
<evidence type="ECO:0000256" key="7">
    <source>
        <dbReference type="ARBA" id="ARBA00023065"/>
    </source>
</evidence>
<evidence type="ECO:0000313" key="11">
    <source>
        <dbReference type="EMBL" id="MCZ0866085.1"/>
    </source>
</evidence>
<dbReference type="CDD" id="cd13131">
    <property type="entry name" value="MATE_NorM_like"/>
    <property type="match status" value="1"/>
</dbReference>
<keyword evidence="6 10" id="KW-1133">Transmembrane helix</keyword>